<feature type="non-terminal residue" evidence="2">
    <location>
        <position position="145"/>
    </location>
</feature>
<feature type="domain" description="DDE-1" evidence="1">
    <location>
        <begin position="1"/>
        <end position="131"/>
    </location>
</feature>
<dbReference type="InterPro" id="IPR004875">
    <property type="entry name" value="DDE_SF_endonuclease_dom"/>
</dbReference>
<organism evidence="2 3">
    <name type="scientific">Stegodyphus mimosarum</name>
    <name type="common">African social velvet spider</name>
    <dbReference type="NCBI Taxonomy" id="407821"/>
    <lineage>
        <taxon>Eukaryota</taxon>
        <taxon>Metazoa</taxon>
        <taxon>Ecdysozoa</taxon>
        <taxon>Arthropoda</taxon>
        <taxon>Chelicerata</taxon>
        <taxon>Arachnida</taxon>
        <taxon>Araneae</taxon>
        <taxon>Araneomorphae</taxon>
        <taxon>Entelegynae</taxon>
        <taxon>Eresoidea</taxon>
        <taxon>Eresidae</taxon>
        <taxon>Stegodyphus</taxon>
    </lineage>
</organism>
<reference evidence="2 3" key="1">
    <citation type="submission" date="2013-11" db="EMBL/GenBank/DDBJ databases">
        <title>Genome sequencing of Stegodyphus mimosarum.</title>
        <authorList>
            <person name="Bechsgaard J."/>
        </authorList>
    </citation>
    <scope>NUCLEOTIDE SEQUENCE [LARGE SCALE GENOMIC DNA]</scope>
</reference>
<name>A0A087T3J5_STEMI</name>
<dbReference type="STRING" id="407821.A0A087T3J5"/>
<dbReference type="AlphaFoldDB" id="A0A087T3J5"/>
<sequence>MTQGLMNGWFENHFIPKARQHLNLVGLPNDAKFALSVNNCSALMSVKALVKGNVSKLFFPANCTSVIQRVGIGIVCTLKCKYKVSFLKSMLNFLNNGKTVQEFKKYFSIKFVVRSIVIPWEDVFPRYFKKCLALFYGQLPYFIVR</sequence>
<gene>
    <name evidence="2" type="ORF">X975_00872</name>
</gene>
<dbReference type="OrthoDB" id="6430169at2759"/>
<evidence type="ECO:0000313" key="2">
    <source>
        <dbReference type="EMBL" id="KFM59684.1"/>
    </source>
</evidence>
<protein>
    <submittedName>
        <fullName evidence="2">Jerky protein-like protein</fullName>
    </submittedName>
</protein>
<evidence type="ECO:0000313" key="3">
    <source>
        <dbReference type="Proteomes" id="UP000054359"/>
    </source>
</evidence>
<dbReference type="Pfam" id="PF03184">
    <property type="entry name" value="DDE_1"/>
    <property type="match status" value="1"/>
</dbReference>
<keyword evidence="3" id="KW-1185">Reference proteome</keyword>
<evidence type="ECO:0000259" key="1">
    <source>
        <dbReference type="Pfam" id="PF03184"/>
    </source>
</evidence>
<proteinExistence type="predicted"/>
<dbReference type="GO" id="GO:0003676">
    <property type="term" value="F:nucleic acid binding"/>
    <property type="evidence" value="ECO:0007669"/>
    <property type="project" value="InterPro"/>
</dbReference>
<dbReference type="Proteomes" id="UP000054359">
    <property type="component" value="Unassembled WGS sequence"/>
</dbReference>
<dbReference type="EMBL" id="KK113243">
    <property type="protein sequence ID" value="KFM59684.1"/>
    <property type="molecule type" value="Genomic_DNA"/>
</dbReference>
<accession>A0A087T3J5</accession>